<dbReference type="InterPro" id="IPR021697">
    <property type="entry name" value="DUF3278"/>
</dbReference>
<reference evidence="2" key="1">
    <citation type="submission" date="2023-04" db="EMBL/GenBank/DDBJ databases">
        <title>Novel strain of Lactilactobacillus sakei and use thereof.</title>
        <authorList>
            <person name="Kim S.Y."/>
        </authorList>
    </citation>
    <scope>NUCLEOTIDE SEQUENCE</scope>
    <source>
        <strain evidence="2">HUP1</strain>
    </source>
</reference>
<evidence type="ECO:0000256" key="1">
    <source>
        <dbReference type="SAM" id="Phobius"/>
    </source>
</evidence>
<accession>A0AAF0GMS4</accession>
<feature type="transmembrane region" description="Helical" evidence="1">
    <location>
        <begin position="114"/>
        <end position="133"/>
    </location>
</feature>
<feature type="transmembrane region" description="Helical" evidence="1">
    <location>
        <begin position="31"/>
        <end position="53"/>
    </location>
</feature>
<proteinExistence type="predicted"/>
<protein>
    <submittedName>
        <fullName evidence="2">DUF3278 domain-containing protein</fullName>
    </submittedName>
</protein>
<evidence type="ECO:0000313" key="3">
    <source>
        <dbReference type="Proteomes" id="UP001179858"/>
    </source>
</evidence>
<organism evidence="2 3">
    <name type="scientific">Latilactobacillus sakei</name>
    <name type="common">Lactobacillus sakei</name>
    <dbReference type="NCBI Taxonomy" id="1599"/>
    <lineage>
        <taxon>Bacteria</taxon>
        <taxon>Bacillati</taxon>
        <taxon>Bacillota</taxon>
        <taxon>Bacilli</taxon>
        <taxon>Lactobacillales</taxon>
        <taxon>Lactobacillaceae</taxon>
        <taxon>Latilactobacillus</taxon>
    </lineage>
</organism>
<dbReference type="RefSeq" id="WP_280102814.1">
    <property type="nucleotide sequence ID" value="NZ_CP122959.1"/>
</dbReference>
<dbReference type="AlphaFoldDB" id="A0AAF0GMS4"/>
<keyword evidence="1" id="KW-0472">Membrane</keyword>
<evidence type="ECO:0000313" key="2">
    <source>
        <dbReference type="EMBL" id="WGI19012.1"/>
    </source>
</evidence>
<dbReference type="Pfam" id="PF11683">
    <property type="entry name" value="DUF3278"/>
    <property type="match status" value="1"/>
</dbReference>
<keyword evidence="1" id="KW-0812">Transmembrane</keyword>
<keyword evidence="1" id="KW-1133">Transmembrane helix</keyword>
<gene>
    <name evidence="2" type="ORF">QBD03_09750</name>
</gene>
<dbReference type="EMBL" id="CP122959">
    <property type="protein sequence ID" value="WGI19012.1"/>
    <property type="molecule type" value="Genomic_DNA"/>
</dbReference>
<name>A0AAF0GMS4_LATSK</name>
<feature type="transmembrane region" description="Helical" evidence="1">
    <location>
        <begin position="139"/>
        <end position="160"/>
    </location>
</feature>
<dbReference type="Proteomes" id="UP001179858">
    <property type="component" value="Chromosome"/>
</dbReference>
<feature type="transmembrane region" description="Helical" evidence="1">
    <location>
        <begin position="59"/>
        <end position="78"/>
    </location>
</feature>
<sequence length="171" mass="19693">MLNRFEEWLLKQQIGYLGARDEQQSATINHILVKANLLTYCVLTILMFVSLIWDLSHGAMLTLGTFFLILTQLINGVYTARLVRKAAVDQTEFYDMLTYQAALKQLKVRSVWRGINWAVGMFIWLTIVIPFIQQRPTDASWTLAIIWGVSGIIVGVGSYFRKKKDLHLLRE</sequence>